<name>A0AAP7DKE8_PAEAL</name>
<dbReference type="EMBL" id="JABFOR010000059">
    <property type="protein sequence ID" value="NOJ73823.1"/>
    <property type="molecule type" value="Genomic_DNA"/>
</dbReference>
<comment type="caution">
    <text evidence="1">The sequence shown here is derived from an EMBL/GenBank/DDBJ whole genome shotgun (WGS) entry which is preliminary data.</text>
</comment>
<evidence type="ECO:0000313" key="2">
    <source>
        <dbReference type="Proteomes" id="UP000552038"/>
    </source>
</evidence>
<dbReference type="Proteomes" id="UP000552038">
    <property type="component" value="Unassembled WGS sequence"/>
</dbReference>
<gene>
    <name evidence="1" type="ORF">HMI46_25250</name>
</gene>
<organism evidence="1 2">
    <name type="scientific">Paenibacillus alvei</name>
    <name type="common">Bacillus alvei</name>
    <dbReference type="NCBI Taxonomy" id="44250"/>
    <lineage>
        <taxon>Bacteria</taxon>
        <taxon>Bacillati</taxon>
        <taxon>Bacillota</taxon>
        <taxon>Bacilli</taxon>
        <taxon>Bacillales</taxon>
        <taxon>Paenibacillaceae</taxon>
        <taxon>Paenibacillus</taxon>
    </lineage>
</organism>
<evidence type="ECO:0000313" key="1">
    <source>
        <dbReference type="EMBL" id="NOJ73823.1"/>
    </source>
</evidence>
<dbReference type="AlphaFoldDB" id="A0AAP7DKE8"/>
<reference evidence="1 2" key="1">
    <citation type="submission" date="2020-05" db="EMBL/GenBank/DDBJ databases">
        <title>Whole genome sequencing and identification of novel metabolites from Paenibacillus alvei strain JR949.</title>
        <authorList>
            <person name="Rajendhran J."/>
            <person name="Sree Pranav P."/>
            <person name="Mahalakshmi B."/>
            <person name="Karthikeyan R."/>
        </authorList>
    </citation>
    <scope>NUCLEOTIDE SEQUENCE [LARGE SCALE GENOMIC DNA]</scope>
    <source>
        <strain evidence="1 2">JR949</strain>
    </source>
</reference>
<protein>
    <submittedName>
        <fullName evidence="1">Uncharacterized protein</fullName>
    </submittedName>
</protein>
<proteinExistence type="predicted"/>
<sequence length="60" mass="7108">MWIKRFLPYRTKDLILVKKRITSLMEYTGIVDNVDKTVDNVGLQNKNIDIPTKIEQNMKK</sequence>
<accession>A0AAP7DKE8</accession>